<accession>A0A423VRB6</accession>
<evidence type="ECO:0000313" key="3">
    <source>
        <dbReference type="Proteomes" id="UP000284375"/>
    </source>
</evidence>
<evidence type="ECO:0000313" key="2">
    <source>
        <dbReference type="EMBL" id="ROV93560.1"/>
    </source>
</evidence>
<protein>
    <submittedName>
        <fullName evidence="2">Uncharacterized protein</fullName>
    </submittedName>
</protein>
<sequence>MQESTEDTDQNFTEVLDNTKSRKQSTTTNKMPVFEILDSKFSANRTGLRTWRELRFIGNPMWSQAEEDQLRRECLALEPDGLSLILPLSSNATLWAAAFDRYGVPLSDLFTYGLKPHPSTTRGPRATYLTPLFCQFLIVILVHPVFQAKIDLVRHVLQHLVCLRMGVHQPPVGPAADISDDANTTLDLLADVLYNADETMGQIEAYHGALWLYIQELGIYTHPEIVDLLEVLRVAFKNAKASEDNNIPGDNTPYCRNLFFLQLWDLQFLLQVLNDMASPRGYLPAEEYHKQWLRVTRRVRPYIESKVEGLAESWFLLDERNHRVRQKLIAKMSGRAIYDIGEEDFRPLYARSELITVGMRSILCGDFLKPLCPSGQINVTDPEIQEDAMDAGMQEELTEDQMQEDLTEDQMQEELTDDQMQDDTMDVTGNESEDDVIDSEMQSIDREIMMQNTHNDIDTQDADDDIEMQAAHDNIARETIEVDTNLPSADREAYIPPRKSRVVDDSDEYEPSISGDEDEDGDYEPAGAQQANRRRSPSINSIASFYSISSSKADEWEPIDDDPPAPRNEHISRRGLPQHDRHKPMFRRRQDHE</sequence>
<dbReference type="EMBL" id="LJZO01000032">
    <property type="protein sequence ID" value="ROV93560.1"/>
    <property type="molecule type" value="Genomic_DNA"/>
</dbReference>
<dbReference type="Proteomes" id="UP000284375">
    <property type="component" value="Unassembled WGS sequence"/>
</dbReference>
<dbReference type="OrthoDB" id="5245117at2759"/>
<name>A0A423VRB6_CYTCH</name>
<reference evidence="2 3" key="1">
    <citation type="submission" date="2015-09" db="EMBL/GenBank/DDBJ databases">
        <title>Host preference determinants of Valsa canker pathogens revealed by comparative genomics.</title>
        <authorList>
            <person name="Yin Z."/>
            <person name="Huang L."/>
        </authorList>
    </citation>
    <scope>NUCLEOTIDE SEQUENCE [LARGE SCALE GENOMIC DNA]</scope>
    <source>
        <strain evidence="2 3">YSFL</strain>
    </source>
</reference>
<feature type="region of interest" description="Disordered" evidence="1">
    <location>
        <begin position="483"/>
        <end position="593"/>
    </location>
</feature>
<keyword evidence="3" id="KW-1185">Reference proteome</keyword>
<feature type="compositionally biased region" description="Low complexity" evidence="1">
    <location>
        <begin position="538"/>
        <end position="551"/>
    </location>
</feature>
<feature type="compositionally biased region" description="Polar residues" evidence="1">
    <location>
        <begin position="10"/>
        <end position="26"/>
    </location>
</feature>
<gene>
    <name evidence="2" type="ORF">VSDG_06815</name>
</gene>
<organism evidence="2 3">
    <name type="scientific">Cytospora chrysosperma</name>
    <name type="common">Cytospora canker fungus</name>
    <name type="synonym">Sphaeria chrysosperma</name>
    <dbReference type="NCBI Taxonomy" id="252740"/>
    <lineage>
        <taxon>Eukaryota</taxon>
        <taxon>Fungi</taxon>
        <taxon>Dikarya</taxon>
        <taxon>Ascomycota</taxon>
        <taxon>Pezizomycotina</taxon>
        <taxon>Sordariomycetes</taxon>
        <taxon>Sordariomycetidae</taxon>
        <taxon>Diaporthales</taxon>
        <taxon>Cytosporaceae</taxon>
        <taxon>Cytospora</taxon>
    </lineage>
</organism>
<comment type="caution">
    <text evidence="2">The sequence shown here is derived from an EMBL/GenBank/DDBJ whole genome shotgun (WGS) entry which is preliminary data.</text>
</comment>
<evidence type="ECO:0000256" key="1">
    <source>
        <dbReference type="SAM" id="MobiDB-lite"/>
    </source>
</evidence>
<feature type="compositionally biased region" description="Acidic residues" evidence="1">
    <location>
        <begin position="505"/>
        <end position="523"/>
    </location>
</feature>
<feature type="region of interest" description="Disordered" evidence="1">
    <location>
        <begin position="1"/>
        <end position="26"/>
    </location>
</feature>
<dbReference type="AlphaFoldDB" id="A0A423VRB6"/>
<proteinExistence type="predicted"/>